<dbReference type="GeneID" id="40332388"/>
<evidence type="ECO:0000313" key="2">
    <source>
        <dbReference type="Proteomes" id="UP000283634"/>
    </source>
</evidence>
<dbReference type="RefSeq" id="XP_029234956.1">
    <property type="nucleotide sequence ID" value="XM_029385206.1"/>
</dbReference>
<dbReference type="EMBL" id="MKGL01000417">
    <property type="protein sequence ID" value="RNE99014.1"/>
    <property type="molecule type" value="Genomic_DNA"/>
</dbReference>
<protein>
    <submittedName>
        <fullName evidence="1">Uncharacterized protein</fullName>
    </submittedName>
</protein>
<dbReference type="OrthoDB" id="250166at2759"/>
<keyword evidence="2" id="KW-1185">Reference proteome</keyword>
<name>A0A3R7JYR2_TRYRA</name>
<comment type="caution">
    <text evidence="1">The sequence shown here is derived from an EMBL/GenBank/DDBJ whole genome shotgun (WGS) entry which is preliminary data.</text>
</comment>
<evidence type="ECO:0000313" key="1">
    <source>
        <dbReference type="EMBL" id="RNE99014.1"/>
    </source>
</evidence>
<dbReference type="OMA" id="ELICDSH"/>
<dbReference type="AlphaFoldDB" id="A0A3R7JYR2"/>
<proteinExistence type="predicted"/>
<dbReference type="Proteomes" id="UP000283634">
    <property type="component" value="Unassembled WGS sequence"/>
</dbReference>
<sequence length="129" mass="14313">MSFRHFDLTRTGSLLFSLRVGDCVCMLIYGQGSALNRTSDVLNAVLFAEVCDARGDGEWAFFNFLILRFMMTQGRYTYANNTSYSTCSGFELICDSHNHCCYASGSVCVGLPDDNNCAKCLAREALKKV</sequence>
<accession>A0A3R7JYR2</accession>
<organism evidence="1 2">
    <name type="scientific">Trypanosoma rangeli</name>
    <dbReference type="NCBI Taxonomy" id="5698"/>
    <lineage>
        <taxon>Eukaryota</taxon>
        <taxon>Discoba</taxon>
        <taxon>Euglenozoa</taxon>
        <taxon>Kinetoplastea</taxon>
        <taxon>Metakinetoplastina</taxon>
        <taxon>Trypanosomatida</taxon>
        <taxon>Trypanosomatidae</taxon>
        <taxon>Trypanosoma</taxon>
        <taxon>Herpetosoma</taxon>
    </lineage>
</organism>
<gene>
    <name evidence="1" type="ORF">TraAM80_08455</name>
</gene>
<reference evidence="1 2" key="1">
    <citation type="journal article" date="2018" name="BMC Genomics">
        <title>Genomic comparison of Trypanosoma conorhini and Trypanosoma rangeli to Trypanosoma cruzi strains of high and low virulence.</title>
        <authorList>
            <person name="Bradwell K.R."/>
            <person name="Koparde V.N."/>
            <person name="Matveyev A.V."/>
            <person name="Serrano M.G."/>
            <person name="Alves J.M."/>
            <person name="Parikh H."/>
            <person name="Huang B."/>
            <person name="Lee V."/>
            <person name="Espinosa-Alvarez O."/>
            <person name="Ortiz P.A."/>
            <person name="Costa-Martins A.G."/>
            <person name="Teixeira M.M."/>
            <person name="Buck G.A."/>
        </authorList>
    </citation>
    <scope>NUCLEOTIDE SEQUENCE [LARGE SCALE GENOMIC DNA]</scope>
    <source>
        <strain evidence="1 2">AM80</strain>
    </source>
</reference>